<dbReference type="InterPro" id="IPR055152">
    <property type="entry name" value="Transketolase-like_C_2"/>
</dbReference>
<dbReference type="SUPFAM" id="SSF52518">
    <property type="entry name" value="Thiamin diphosphate-binding fold (THDP-binding)"/>
    <property type="match status" value="2"/>
</dbReference>
<evidence type="ECO:0000256" key="2">
    <source>
        <dbReference type="ARBA" id="ARBA00007131"/>
    </source>
</evidence>
<evidence type="ECO:0000256" key="14">
    <source>
        <dbReference type="PIRSR" id="PIRSR605478-5"/>
    </source>
</evidence>
<dbReference type="Pfam" id="PF02779">
    <property type="entry name" value="Transket_pyr"/>
    <property type="match status" value="1"/>
</dbReference>
<feature type="binding site" evidence="13">
    <location>
        <position position="161"/>
    </location>
    <ligand>
        <name>Mg(2+)</name>
        <dbReference type="ChEBI" id="CHEBI:18420"/>
    </ligand>
</feature>
<dbReference type="NCBIfam" id="TIGR00232">
    <property type="entry name" value="tktlase_bact"/>
    <property type="match status" value="1"/>
</dbReference>
<dbReference type="InterPro" id="IPR029061">
    <property type="entry name" value="THDP-binding"/>
</dbReference>
<feature type="binding site" evidence="12">
    <location>
        <begin position="120"/>
        <end position="122"/>
    </location>
    <ligand>
        <name>thiamine diphosphate</name>
        <dbReference type="ChEBI" id="CHEBI:58937"/>
    </ligand>
</feature>
<dbReference type="EMBL" id="KV417524">
    <property type="protein sequence ID" value="KZP24732.1"/>
    <property type="molecule type" value="Genomic_DNA"/>
</dbReference>
<dbReference type="InterPro" id="IPR005474">
    <property type="entry name" value="Transketolase_N"/>
</dbReference>
<feature type="binding site" evidence="12">
    <location>
        <position position="267"/>
    </location>
    <ligand>
        <name>thiamine diphosphate</name>
        <dbReference type="ChEBI" id="CHEBI:58937"/>
    </ligand>
</feature>
<comment type="cofactor">
    <cofactor evidence="13">
        <name>Mg(2+)</name>
        <dbReference type="ChEBI" id="CHEBI:18420"/>
    </cofactor>
    <text evidence="13">Binds 1 Mg(2+) ion per subunit. Can also utilize other divalent metal cations, such as Ca(2+), Mn(2+) and Co(2+).</text>
</comment>
<evidence type="ECO:0000256" key="1">
    <source>
        <dbReference type="ARBA" id="ARBA00001941"/>
    </source>
</evidence>
<evidence type="ECO:0000256" key="12">
    <source>
        <dbReference type="PIRSR" id="PIRSR605478-3"/>
    </source>
</evidence>
<dbReference type="InterPro" id="IPR005478">
    <property type="entry name" value="Transketolase_bac-like"/>
</dbReference>
<feature type="binding site" evidence="11">
    <location>
        <position position="530"/>
    </location>
    <ligand>
        <name>substrate</name>
    </ligand>
</feature>
<evidence type="ECO:0000256" key="6">
    <source>
        <dbReference type="ARBA" id="ARBA00022723"/>
    </source>
</evidence>
<feature type="site" description="Important for catalytic activity" evidence="14">
    <location>
        <position position="267"/>
    </location>
</feature>
<dbReference type="Proteomes" id="UP000076532">
    <property type="component" value="Unassembled WGS sequence"/>
</dbReference>
<dbReference type="Gene3D" id="3.40.50.970">
    <property type="match status" value="2"/>
</dbReference>
<dbReference type="InterPro" id="IPR033247">
    <property type="entry name" value="Transketolase_fam"/>
</dbReference>
<feature type="domain" description="Transketolase-like pyrimidine-binding" evidence="15">
    <location>
        <begin position="359"/>
        <end position="535"/>
    </location>
</feature>
<dbReference type="FunFam" id="3.40.50.970:FF:000004">
    <property type="entry name" value="Transketolase"/>
    <property type="match status" value="1"/>
</dbReference>
<keyword evidence="17" id="KW-1185">Reference proteome</keyword>
<feature type="binding site" evidence="12">
    <location>
        <position position="72"/>
    </location>
    <ligand>
        <name>thiamine diphosphate</name>
        <dbReference type="ChEBI" id="CHEBI:58937"/>
    </ligand>
</feature>
<keyword evidence="5" id="KW-0808">Transferase</keyword>
<dbReference type="GO" id="GO:0004802">
    <property type="term" value="F:transketolase activity"/>
    <property type="evidence" value="ECO:0007669"/>
    <property type="project" value="UniProtKB-EC"/>
</dbReference>
<keyword evidence="8 12" id="KW-0786">Thiamine pyrophosphate</keyword>
<comment type="catalytic activity">
    <reaction evidence="9">
        <text>D-sedoheptulose 7-phosphate + D-glyceraldehyde 3-phosphate = aldehydo-D-ribose 5-phosphate + D-xylulose 5-phosphate</text>
        <dbReference type="Rhea" id="RHEA:10508"/>
        <dbReference type="ChEBI" id="CHEBI:57483"/>
        <dbReference type="ChEBI" id="CHEBI:57737"/>
        <dbReference type="ChEBI" id="CHEBI:58273"/>
        <dbReference type="ChEBI" id="CHEBI:59776"/>
        <dbReference type="EC" id="2.2.1.1"/>
    </reaction>
</comment>
<name>A0A166N7S7_9AGAM</name>
<dbReference type="GO" id="GO:0005829">
    <property type="term" value="C:cytosol"/>
    <property type="evidence" value="ECO:0007669"/>
    <property type="project" value="TreeGrafter"/>
</dbReference>
<dbReference type="Pfam" id="PF22613">
    <property type="entry name" value="Transketolase_C_1"/>
    <property type="match status" value="1"/>
</dbReference>
<dbReference type="PROSITE" id="PS00801">
    <property type="entry name" value="TRANSKETOLASE_1"/>
    <property type="match status" value="1"/>
</dbReference>
<comment type="similarity">
    <text evidence="2">Belongs to the transketolase family.</text>
</comment>
<dbReference type="GO" id="GO:0006098">
    <property type="term" value="P:pentose-phosphate shunt"/>
    <property type="evidence" value="ECO:0007669"/>
    <property type="project" value="TreeGrafter"/>
</dbReference>
<evidence type="ECO:0000256" key="11">
    <source>
        <dbReference type="PIRSR" id="PIRSR605478-2"/>
    </source>
</evidence>
<proteinExistence type="inferred from homology"/>
<evidence type="ECO:0000256" key="9">
    <source>
        <dbReference type="ARBA" id="ARBA00049473"/>
    </source>
</evidence>
<evidence type="ECO:0000259" key="15">
    <source>
        <dbReference type="SMART" id="SM00861"/>
    </source>
</evidence>
<feature type="binding site" evidence="11">
    <location>
        <position position="483"/>
    </location>
    <ligand>
        <name>substrate</name>
    </ligand>
</feature>
<dbReference type="Gene3D" id="3.40.50.920">
    <property type="match status" value="1"/>
</dbReference>
<dbReference type="InterPro" id="IPR009014">
    <property type="entry name" value="Transketo_C/PFOR_II"/>
</dbReference>
<accession>A0A166N7S7</accession>
<dbReference type="PANTHER" id="PTHR43522:SF2">
    <property type="entry name" value="TRANSKETOLASE 1-RELATED"/>
    <property type="match status" value="1"/>
</dbReference>
<dbReference type="FunFam" id="3.40.50.920:FF:000003">
    <property type="entry name" value="Transketolase"/>
    <property type="match status" value="1"/>
</dbReference>
<feature type="site" description="Important for catalytic activity" evidence="14">
    <location>
        <position position="32"/>
    </location>
</feature>
<dbReference type="InterPro" id="IPR049557">
    <property type="entry name" value="Transketolase_CS"/>
</dbReference>
<dbReference type="GO" id="GO:0046872">
    <property type="term" value="F:metal ion binding"/>
    <property type="evidence" value="ECO:0007669"/>
    <property type="project" value="UniProtKB-KW"/>
</dbReference>
<dbReference type="CDD" id="cd02012">
    <property type="entry name" value="TPP_TK"/>
    <property type="match status" value="1"/>
</dbReference>
<evidence type="ECO:0000256" key="4">
    <source>
        <dbReference type="ARBA" id="ARBA00013152"/>
    </source>
</evidence>
<dbReference type="STRING" id="436010.A0A166N7S7"/>
<dbReference type="CDD" id="cd07033">
    <property type="entry name" value="TPP_PYR_DXS_TK_like"/>
    <property type="match status" value="1"/>
</dbReference>
<evidence type="ECO:0000256" key="3">
    <source>
        <dbReference type="ARBA" id="ARBA00011738"/>
    </source>
</evidence>
<dbReference type="EC" id="2.2.1.1" evidence="4"/>
<protein>
    <recommendedName>
        <fullName evidence="4">transketolase</fullName>
        <ecNumber evidence="4">2.2.1.1</ecNumber>
    </recommendedName>
</protein>
<feature type="binding site" evidence="12">
    <location>
        <position position="447"/>
    </location>
    <ligand>
        <name>thiamine diphosphate</name>
        <dbReference type="ChEBI" id="CHEBI:58937"/>
    </ligand>
</feature>
<feature type="binding site" evidence="12">
    <location>
        <position position="162"/>
    </location>
    <ligand>
        <name>thiamine diphosphate</name>
        <dbReference type="ChEBI" id="CHEBI:58937"/>
    </ligand>
</feature>
<feature type="binding site" evidence="12">
    <location>
        <position position="191"/>
    </location>
    <ligand>
        <name>thiamine diphosphate</name>
        <dbReference type="ChEBI" id="CHEBI:58937"/>
    </ligand>
</feature>
<feature type="binding site" evidence="11">
    <location>
        <position position="471"/>
    </location>
    <ligand>
        <name>substrate</name>
    </ligand>
</feature>
<gene>
    <name evidence="16" type="ORF">FIBSPDRAFT_856501</name>
</gene>
<keyword evidence="6 13" id="KW-0479">Metal-binding</keyword>
<dbReference type="SMART" id="SM00861">
    <property type="entry name" value="Transket_pyr"/>
    <property type="match status" value="1"/>
</dbReference>
<dbReference type="InterPro" id="IPR005475">
    <property type="entry name" value="Transketolase-like_Pyr-bd"/>
</dbReference>
<feature type="binding site" evidence="11">
    <location>
        <position position="479"/>
    </location>
    <ligand>
        <name>substrate</name>
    </ligand>
</feature>
<comment type="cofactor">
    <cofactor evidence="12">
        <name>thiamine diphosphate</name>
        <dbReference type="ChEBI" id="CHEBI:58937"/>
    </cofactor>
    <text evidence="12">Binds 1 thiamine pyrophosphate per subunit. During the reaction, the substrate forms a covalent intermediate with the cofactor.</text>
</comment>
<evidence type="ECO:0000256" key="8">
    <source>
        <dbReference type="ARBA" id="ARBA00023052"/>
    </source>
</evidence>
<feature type="binding site" evidence="11">
    <location>
        <position position="362"/>
    </location>
    <ligand>
        <name>substrate</name>
    </ligand>
</feature>
<comment type="subunit">
    <text evidence="3">Homodimer.</text>
</comment>
<evidence type="ECO:0000256" key="7">
    <source>
        <dbReference type="ARBA" id="ARBA00022842"/>
    </source>
</evidence>
<feature type="binding site" evidence="11">
    <location>
        <position position="389"/>
    </location>
    <ligand>
        <name>substrate</name>
    </ligand>
</feature>
<dbReference type="AlphaFoldDB" id="A0A166N7S7"/>
<dbReference type="Pfam" id="PF00456">
    <property type="entry name" value="Transketolase_N"/>
    <property type="match status" value="1"/>
</dbReference>
<sequence>MSQFTPEKYDDVSIATIRTLAADIVAKSNSGHPGAPMGMAAVAHILFTRFVNANPKSSKWFNRDRFVLSNGHACALQYILLHLQGYKLSLDDLKAFRQLDSKTPGHPEAGHTDGIEVTTGPLGQGFANGVGFAIAQAHLGAVYNKENFDLINNYTYVFTGDGCLMEGVASEAASLAGHLQLGNLIVIYDDNHISIDGDTAVAFTENVEQRFLSYGWQVLHVDNGDSDLKSIYESIAEARTEHSKPTIIRLRTTIGFGSKLQGTHGVHGAPLKADDIVALKTQFGFNPEAKFAVPQETYDAYATIGTRGAALESKWTSLLSSYGQKYPNEHAELTRRIAGELPANWEKALPVYKPTDAAQASRKLSEIVLTAISPIIPDLMGGSADLTGSNLTKVKNSTDFQPPSTGLGTYAGTYIRYGVREHAMGAIANGLHAYGGIVPFVATFLNFVSYAAGAVRLSALSGHQVIWVATHDSIGLGEDGPTHQPIETAIHLRAIPNLDFWRPADGNETSAAYYVALTKKTTPSVLSLSRQNLPNLENSTLENASKGGYVIHEEEGEDLTIVSSGSEVSIAVEAAGKLKAQGIKTRIVSLPCWSVFDSQSEEYKLSILRSGAPILSLEALSTAGWQKYSHEQWGLKAWGASGPYQKVYEKFGITGDNIAVVGKKVVDFYKKKGGEVISPLVKAIHL</sequence>
<organism evidence="16 17">
    <name type="scientific">Athelia psychrophila</name>
    <dbReference type="NCBI Taxonomy" id="1759441"/>
    <lineage>
        <taxon>Eukaryota</taxon>
        <taxon>Fungi</taxon>
        <taxon>Dikarya</taxon>
        <taxon>Basidiomycota</taxon>
        <taxon>Agaricomycotina</taxon>
        <taxon>Agaricomycetes</taxon>
        <taxon>Agaricomycetidae</taxon>
        <taxon>Atheliales</taxon>
        <taxon>Atheliaceae</taxon>
        <taxon>Athelia</taxon>
    </lineage>
</organism>
<evidence type="ECO:0000313" key="17">
    <source>
        <dbReference type="Proteomes" id="UP000076532"/>
    </source>
</evidence>
<keyword evidence="7 13" id="KW-0460">Magnesium</keyword>
<reference evidence="16 17" key="1">
    <citation type="journal article" date="2016" name="Mol. Biol. Evol.">
        <title>Comparative Genomics of Early-Diverging Mushroom-Forming Fungi Provides Insights into the Origins of Lignocellulose Decay Capabilities.</title>
        <authorList>
            <person name="Nagy L.G."/>
            <person name="Riley R."/>
            <person name="Tritt A."/>
            <person name="Adam C."/>
            <person name="Daum C."/>
            <person name="Floudas D."/>
            <person name="Sun H."/>
            <person name="Yadav J.S."/>
            <person name="Pangilinan J."/>
            <person name="Larsson K.H."/>
            <person name="Matsuura K."/>
            <person name="Barry K."/>
            <person name="Labutti K."/>
            <person name="Kuo R."/>
            <person name="Ohm R.A."/>
            <person name="Bhattacharya S.S."/>
            <person name="Shirouzu T."/>
            <person name="Yoshinaga Y."/>
            <person name="Martin F.M."/>
            <person name="Grigoriev I.V."/>
            <person name="Hibbett D.S."/>
        </authorList>
    </citation>
    <scope>NUCLEOTIDE SEQUENCE [LARGE SCALE GENOMIC DNA]</scope>
    <source>
        <strain evidence="16 17">CBS 109695</strain>
    </source>
</reference>
<evidence type="ECO:0000313" key="16">
    <source>
        <dbReference type="EMBL" id="KZP24732.1"/>
    </source>
</evidence>
<evidence type="ECO:0000256" key="5">
    <source>
        <dbReference type="ARBA" id="ARBA00022679"/>
    </source>
</evidence>
<dbReference type="SUPFAM" id="SSF52922">
    <property type="entry name" value="TK C-terminal domain-like"/>
    <property type="match status" value="1"/>
</dbReference>
<evidence type="ECO:0000256" key="10">
    <source>
        <dbReference type="PIRSR" id="PIRSR605478-1"/>
    </source>
</evidence>
<dbReference type="OrthoDB" id="10267175at2759"/>
<dbReference type="FunFam" id="3.40.50.970:FF:000003">
    <property type="entry name" value="Transketolase"/>
    <property type="match status" value="1"/>
</dbReference>
<feature type="binding site" evidence="13">
    <location>
        <position position="191"/>
    </location>
    <ligand>
        <name>Mg(2+)</name>
        <dbReference type="ChEBI" id="CHEBI:18420"/>
    </ligand>
</feature>
<feature type="binding site" evidence="11">
    <location>
        <position position="32"/>
    </location>
    <ligand>
        <name>substrate</name>
    </ligand>
</feature>
<dbReference type="GO" id="GO:0005634">
    <property type="term" value="C:nucleus"/>
    <property type="evidence" value="ECO:0007669"/>
    <property type="project" value="TreeGrafter"/>
</dbReference>
<dbReference type="PANTHER" id="PTHR43522">
    <property type="entry name" value="TRANSKETOLASE"/>
    <property type="match status" value="1"/>
</dbReference>
<feature type="binding site" evidence="13">
    <location>
        <position position="193"/>
    </location>
    <ligand>
        <name>Mg(2+)</name>
        <dbReference type="ChEBI" id="CHEBI:18420"/>
    </ligand>
</feature>
<comment type="cofactor">
    <cofactor evidence="1">
        <name>Co(2+)</name>
        <dbReference type="ChEBI" id="CHEBI:48828"/>
    </cofactor>
</comment>
<evidence type="ECO:0000256" key="13">
    <source>
        <dbReference type="PIRSR" id="PIRSR605478-4"/>
    </source>
</evidence>
<feature type="active site" description="Proton donor" evidence="10">
    <location>
        <position position="421"/>
    </location>
</feature>
<feature type="binding site" evidence="11">
    <location>
        <position position="267"/>
    </location>
    <ligand>
        <name>substrate</name>
    </ligand>
</feature>